<protein>
    <submittedName>
        <fullName evidence="1">Uncharacterized protein</fullName>
    </submittedName>
</protein>
<accession>A0A1I2HWK2</accession>
<evidence type="ECO:0000313" key="2">
    <source>
        <dbReference type="Proteomes" id="UP000199771"/>
    </source>
</evidence>
<organism evidence="1 2">
    <name type="scientific">Fontimonas thermophila</name>
    <dbReference type="NCBI Taxonomy" id="1076937"/>
    <lineage>
        <taxon>Bacteria</taxon>
        <taxon>Pseudomonadati</taxon>
        <taxon>Pseudomonadota</taxon>
        <taxon>Gammaproteobacteria</taxon>
        <taxon>Nevskiales</taxon>
        <taxon>Nevskiaceae</taxon>
        <taxon>Fontimonas</taxon>
    </lineage>
</organism>
<proteinExistence type="predicted"/>
<evidence type="ECO:0000313" key="1">
    <source>
        <dbReference type="EMBL" id="SFF33750.1"/>
    </source>
</evidence>
<reference evidence="1 2" key="1">
    <citation type="submission" date="2016-10" db="EMBL/GenBank/DDBJ databases">
        <authorList>
            <person name="de Groot N.N."/>
        </authorList>
    </citation>
    <scope>NUCLEOTIDE SEQUENCE [LARGE SCALE GENOMIC DNA]</scope>
    <source>
        <strain evidence="1 2">DSM 23609</strain>
    </source>
</reference>
<dbReference type="Proteomes" id="UP000199771">
    <property type="component" value="Unassembled WGS sequence"/>
</dbReference>
<dbReference type="STRING" id="1076937.SAMN04488120_102264"/>
<dbReference type="EMBL" id="FOOC01000002">
    <property type="protein sequence ID" value="SFF33750.1"/>
    <property type="molecule type" value="Genomic_DNA"/>
</dbReference>
<keyword evidence="2" id="KW-1185">Reference proteome</keyword>
<dbReference type="OrthoDB" id="6903337at2"/>
<sequence length="95" mass="10625">MTRDALLERGRTLRELDQAAHAPKGSAFRAFKHLAERFEEDRDYVVLHHERDRARIEALRARQRIYAGSLNVIVLAPHAAEAVAAALRGSGPASR</sequence>
<dbReference type="RefSeq" id="WP_091531580.1">
    <property type="nucleotide sequence ID" value="NZ_FOOC01000002.1"/>
</dbReference>
<gene>
    <name evidence="1" type="ORF">SAMN04488120_102264</name>
</gene>
<name>A0A1I2HWK2_9GAMM</name>
<dbReference type="AlphaFoldDB" id="A0A1I2HWK2"/>